<dbReference type="PROSITE" id="PS50983">
    <property type="entry name" value="FE_B12_PBP"/>
    <property type="match status" value="1"/>
</dbReference>
<evidence type="ECO:0000256" key="4">
    <source>
        <dbReference type="ARBA" id="ARBA00022729"/>
    </source>
</evidence>
<evidence type="ECO:0000256" key="3">
    <source>
        <dbReference type="ARBA" id="ARBA00022448"/>
    </source>
</evidence>
<protein>
    <submittedName>
        <fullName evidence="7">ABC transporter substrate-binding protein</fullName>
    </submittedName>
</protein>
<dbReference type="AlphaFoldDB" id="A0A7C9MPF7"/>
<keyword evidence="8" id="KW-1185">Reference proteome</keyword>
<dbReference type="Proteomes" id="UP000483286">
    <property type="component" value="Unassembled WGS sequence"/>
</dbReference>
<evidence type="ECO:0000256" key="1">
    <source>
        <dbReference type="ARBA" id="ARBA00004196"/>
    </source>
</evidence>
<evidence type="ECO:0000256" key="5">
    <source>
        <dbReference type="SAM" id="SignalP"/>
    </source>
</evidence>
<feature type="signal peptide" evidence="5">
    <location>
        <begin position="1"/>
        <end position="21"/>
    </location>
</feature>
<comment type="subcellular location">
    <subcellularLocation>
        <location evidence="1">Cell envelope</location>
    </subcellularLocation>
</comment>
<evidence type="ECO:0000313" key="7">
    <source>
        <dbReference type="EMBL" id="MVN85524.1"/>
    </source>
</evidence>
<dbReference type="PRINTS" id="PR01715">
    <property type="entry name" value="FERRIBNDNGPP"/>
</dbReference>
<reference evidence="7 8" key="1">
    <citation type="submission" date="2019-12" db="EMBL/GenBank/DDBJ databases">
        <title>Deinococcus sp. HMF7620 Genome sequencing and assembly.</title>
        <authorList>
            <person name="Kang H."/>
            <person name="Kim H."/>
            <person name="Joh K."/>
        </authorList>
    </citation>
    <scope>NUCLEOTIDE SEQUENCE [LARGE SCALE GENOMIC DNA]</scope>
    <source>
        <strain evidence="7 8">HMF7620</strain>
    </source>
</reference>
<name>A0A7C9MPF7_9DEIO</name>
<dbReference type="InterPro" id="IPR002491">
    <property type="entry name" value="ABC_transptr_periplasmic_BD"/>
</dbReference>
<sequence>MKRLLALLALAGGASASAACAGREITHSLGTSCVPATPGRVVVLEWTYAEDVLALGVQPVGMADIAGYREWVNIPVALAASVQDIGTRQQPSLEKIRALKPDLILTAKLRSAQNYAQLAAIAPTVAFDPYAGASQYGEMRSTFTTIGTLLNRQNTARQVLSNLDARLARVGQDLKAAGRARETYVLAQAYTGRGGAATMRLFTGNSMVSEVMEKIGLVNAWKAPAQPYGFSEVSLEPLSALNTANFLYVTQKEDNVFAAPSLRPLWQGLPFVKSGRTYALNEKTWTFGGPLSALTLAGEISRAMLGR</sequence>
<dbReference type="EMBL" id="WQLB01000002">
    <property type="protein sequence ID" value="MVN85524.1"/>
    <property type="molecule type" value="Genomic_DNA"/>
</dbReference>
<dbReference type="GO" id="GO:0030288">
    <property type="term" value="C:outer membrane-bounded periplasmic space"/>
    <property type="evidence" value="ECO:0007669"/>
    <property type="project" value="TreeGrafter"/>
</dbReference>
<comment type="caution">
    <text evidence="7">The sequence shown here is derived from an EMBL/GenBank/DDBJ whole genome shotgun (WGS) entry which is preliminary data.</text>
</comment>
<dbReference type="CDD" id="cd01146">
    <property type="entry name" value="FhuD"/>
    <property type="match status" value="1"/>
</dbReference>
<keyword evidence="4 5" id="KW-0732">Signal</keyword>
<dbReference type="PANTHER" id="PTHR30532:SF1">
    <property type="entry name" value="IRON(3+)-HYDROXAMATE-BINDING PROTEIN FHUD"/>
    <property type="match status" value="1"/>
</dbReference>
<dbReference type="PROSITE" id="PS51257">
    <property type="entry name" value="PROKAR_LIPOPROTEIN"/>
    <property type="match status" value="1"/>
</dbReference>
<keyword evidence="3" id="KW-0813">Transport</keyword>
<comment type="similarity">
    <text evidence="2">Belongs to the bacterial solute-binding protein 8 family.</text>
</comment>
<evidence type="ECO:0000259" key="6">
    <source>
        <dbReference type="PROSITE" id="PS50983"/>
    </source>
</evidence>
<feature type="chain" id="PRO_5028837355" evidence="5">
    <location>
        <begin position="22"/>
        <end position="307"/>
    </location>
</feature>
<organism evidence="7 8">
    <name type="scientific">Deinococcus arboris</name>
    <dbReference type="NCBI Taxonomy" id="2682977"/>
    <lineage>
        <taxon>Bacteria</taxon>
        <taxon>Thermotogati</taxon>
        <taxon>Deinococcota</taxon>
        <taxon>Deinococci</taxon>
        <taxon>Deinococcales</taxon>
        <taxon>Deinococcaceae</taxon>
        <taxon>Deinococcus</taxon>
    </lineage>
</organism>
<accession>A0A7C9MPF7</accession>
<evidence type="ECO:0000313" key="8">
    <source>
        <dbReference type="Proteomes" id="UP000483286"/>
    </source>
</evidence>
<dbReference type="Gene3D" id="3.40.50.1980">
    <property type="entry name" value="Nitrogenase molybdenum iron protein domain"/>
    <property type="match status" value="2"/>
</dbReference>
<dbReference type="PANTHER" id="PTHR30532">
    <property type="entry name" value="IRON III DICITRATE-BINDING PERIPLASMIC PROTEIN"/>
    <property type="match status" value="1"/>
</dbReference>
<evidence type="ECO:0000256" key="2">
    <source>
        <dbReference type="ARBA" id="ARBA00008814"/>
    </source>
</evidence>
<dbReference type="RefSeq" id="WP_369409090.1">
    <property type="nucleotide sequence ID" value="NZ_WQLB01000002.1"/>
</dbReference>
<gene>
    <name evidence="7" type="ORF">GO986_01955</name>
</gene>
<dbReference type="GO" id="GO:1901678">
    <property type="term" value="P:iron coordination entity transport"/>
    <property type="evidence" value="ECO:0007669"/>
    <property type="project" value="UniProtKB-ARBA"/>
</dbReference>
<dbReference type="InterPro" id="IPR051313">
    <property type="entry name" value="Bact_iron-sidero_bind"/>
</dbReference>
<proteinExistence type="inferred from homology"/>
<dbReference type="Pfam" id="PF01497">
    <property type="entry name" value="Peripla_BP_2"/>
    <property type="match status" value="1"/>
</dbReference>
<feature type="domain" description="Fe/B12 periplasmic-binding" evidence="6">
    <location>
        <begin position="40"/>
        <end position="307"/>
    </location>
</feature>
<dbReference type="SUPFAM" id="SSF53807">
    <property type="entry name" value="Helical backbone' metal receptor"/>
    <property type="match status" value="1"/>
</dbReference>